<evidence type="ECO:0000313" key="1">
    <source>
        <dbReference type="EMBL" id="EEZ28986.1"/>
    </source>
</evidence>
<reference evidence="1" key="1">
    <citation type="submission" date="2009-01" db="EMBL/GenBank/DDBJ databases">
        <title>The Genome Sequence of Brucella pinnipedialis M292/94/1.</title>
        <authorList>
            <consortium name="The Broad Institute Genome Sequencing Platform"/>
            <person name="Ward D."/>
            <person name="Young S.K."/>
            <person name="Kodira C.D."/>
            <person name="Zeng Q."/>
            <person name="Koehrsen M."/>
            <person name="Alvarado L."/>
            <person name="Berlin A."/>
            <person name="Borenstein D."/>
            <person name="Chen Z."/>
            <person name="Engels R."/>
            <person name="Freedman E."/>
            <person name="Gellesch M."/>
            <person name="Goldberg J."/>
            <person name="Griggs A."/>
            <person name="Gujja S."/>
            <person name="Heiman D."/>
            <person name="Hepburn T."/>
            <person name="Howarth C."/>
            <person name="Jen D."/>
            <person name="Larson L."/>
            <person name="Lewis B."/>
            <person name="Mehta T."/>
            <person name="Park D."/>
            <person name="Pearson M."/>
            <person name="Roberts A."/>
            <person name="Saif S."/>
            <person name="Shea T."/>
            <person name="Shenoy N."/>
            <person name="Sisk P."/>
            <person name="Stolte C."/>
            <person name="Sykes S."/>
            <person name="Walk T."/>
            <person name="White J."/>
            <person name="Yandava C."/>
            <person name="Whatmore A.M."/>
            <person name="Perrett L.L."/>
            <person name="O'Callaghan D."/>
            <person name="Nusbaum C."/>
            <person name="Galagan J."/>
            <person name="Birren B."/>
        </authorList>
    </citation>
    <scope>NUCLEOTIDE SEQUENCE [LARGE SCALE GENOMIC DNA]</scope>
    <source>
        <strain evidence="1">M292/94/1</strain>
    </source>
</reference>
<dbReference type="GeneID" id="93015466"/>
<dbReference type="AlphaFoldDB" id="A0A0E1WYM4"/>
<protein>
    <submittedName>
        <fullName evidence="1">Uncharacterized protein</fullName>
    </submittedName>
</protein>
<gene>
    <name evidence="1" type="ORF">BALG_02339</name>
</gene>
<proteinExistence type="predicted"/>
<dbReference type="Proteomes" id="UP000004659">
    <property type="component" value="Unassembled WGS sequence"/>
</dbReference>
<name>A0A0E1WYM4_9HYPH</name>
<accession>A0A0E1WYM4</accession>
<dbReference type="HOGENOM" id="CLU_196759_0_0_5"/>
<organism evidence="1">
    <name type="scientific">Brucella pinnipedialis M292/94/1</name>
    <dbReference type="NCBI Taxonomy" id="520462"/>
    <lineage>
        <taxon>Bacteria</taxon>
        <taxon>Pseudomonadati</taxon>
        <taxon>Pseudomonadota</taxon>
        <taxon>Alphaproteobacteria</taxon>
        <taxon>Hyphomicrobiales</taxon>
        <taxon>Brucellaceae</taxon>
        <taxon>Brucella/Ochrobactrum group</taxon>
        <taxon>Brucella</taxon>
    </lineage>
</organism>
<dbReference type="EMBL" id="EQ999534">
    <property type="protein sequence ID" value="EEZ28986.1"/>
    <property type="molecule type" value="Genomic_DNA"/>
</dbReference>
<dbReference type="RefSeq" id="WP_002966041.1">
    <property type="nucleotide sequence ID" value="NZ_EQ999534.1"/>
</dbReference>
<sequence length="60" mass="6838">MWIMLTDVSGDKIAVNFNHVLSYNVYGTGTRLVTLSADLTFFVRESTEEIETRLGIKVRE</sequence>